<evidence type="ECO:0000313" key="3">
    <source>
        <dbReference type="Proteomes" id="UP000284842"/>
    </source>
</evidence>
<proteinExistence type="predicted"/>
<name>A0A409WV27_9AGAR</name>
<protein>
    <submittedName>
        <fullName evidence="2">Uncharacterized protein</fullName>
    </submittedName>
</protein>
<comment type="caution">
    <text evidence="2">The sequence shown here is derived from an EMBL/GenBank/DDBJ whole genome shotgun (WGS) entry which is preliminary data.</text>
</comment>
<feature type="compositionally biased region" description="Low complexity" evidence="1">
    <location>
        <begin position="13"/>
        <end position="42"/>
    </location>
</feature>
<keyword evidence="3" id="KW-1185">Reference proteome</keyword>
<sequence length="170" mass="18072">MPLSAFNPFRSHATTPQTTGAQAQDAASSSNNNTTTTTTLSSRSEDQISPLPVTNTTSSADSETPRNRDLDGIPLEEPPPYTPRPATDIGETTLEQGPNRPFQRPPAQPQPPPPPPPPPQPHPVISPQPTGWAQPQPFVPPPAPFIHTTGSSSSTSTSQLVRQFTNSLNS</sequence>
<dbReference type="InParanoid" id="A0A409WV27"/>
<dbReference type="AlphaFoldDB" id="A0A409WV27"/>
<reference evidence="2 3" key="1">
    <citation type="journal article" date="2018" name="Evol. Lett.">
        <title>Horizontal gene cluster transfer increased hallucinogenic mushroom diversity.</title>
        <authorList>
            <person name="Reynolds H.T."/>
            <person name="Vijayakumar V."/>
            <person name="Gluck-Thaler E."/>
            <person name="Korotkin H.B."/>
            <person name="Matheny P.B."/>
            <person name="Slot J.C."/>
        </authorList>
    </citation>
    <scope>NUCLEOTIDE SEQUENCE [LARGE SCALE GENOMIC DNA]</scope>
    <source>
        <strain evidence="2 3">2629</strain>
    </source>
</reference>
<dbReference type="EMBL" id="NHTK01005171">
    <property type="protein sequence ID" value="PPQ82329.1"/>
    <property type="molecule type" value="Genomic_DNA"/>
</dbReference>
<feature type="region of interest" description="Disordered" evidence="1">
    <location>
        <begin position="1"/>
        <end position="170"/>
    </location>
</feature>
<feature type="compositionally biased region" description="Pro residues" evidence="1">
    <location>
        <begin position="103"/>
        <end position="126"/>
    </location>
</feature>
<organism evidence="2 3">
    <name type="scientific">Panaeolus cyanescens</name>
    <dbReference type="NCBI Taxonomy" id="181874"/>
    <lineage>
        <taxon>Eukaryota</taxon>
        <taxon>Fungi</taxon>
        <taxon>Dikarya</taxon>
        <taxon>Basidiomycota</taxon>
        <taxon>Agaricomycotina</taxon>
        <taxon>Agaricomycetes</taxon>
        <taxon>Agaricomycetidae</taxon>
        <taxon>Agaricales</taxon>
        <taxon>Agaricineae</taxon>
        <taxon>Galeropsidaceae</taxon>
        <taxon>Panaeolus</taxon>
    </lineage>
</organism>
<accession>A0A409WV27</accession>
<feature type="compositionally biased region" description="Low complexity" evidence="1">
    <location>
        <begin position="148"/>
        <end position="158"/>
    </location>
</feature>
<evidence type="ECO:0000256" key="1">
    <source>
        <dbReference type="SAM" id="MobiDB-lite"/>
    </source>
</evidence>
<feature type="non-terminal residue" evidence="2">
    <location>
        <position position="170"/>
    </location>
</feature>
<evidence type="ECO:0000313" key="2">
    <source>
        <dbReference type="EMBL" id="PPQ82329.1"/>
    </source>
</evidence>
<dbReference type="Proteomes" id="UP000284842">
    <property type="component" value="Unassembled WGS sequence"/>
</dbReference>
<feature type="compositionally biased region" description="Low complexity" evidence="1">
    <location>
        <begin position="127"/>
        <end position="136"/>
    </location>
</feature>
<gene>
    <name evidence="2" type="ORF">CVT24_002264</name>
</gene>
<feature type="compositionally biased region" description="Polar residues" evidence="1">
    <location>
        <begin position="159"/>
        <end position="170"/>
    </location>
</feature>
<feature type="compositionally biased region" description="Polar residues" evidence="1">
    <location>
        <begin position="52"/>
        <end position="62"/>
    </location>
</feature>